<protein>
    <recommendedName>
        <fullName evidence="4">Lipoprotein</fullName>
    </recommendedName>
</protein>
<feature type="compositionally biased region" description="Basic and acidic residues" evidence="1">
    <location>
        <begin position="180"/>
        <end position="197"/>
    </location>
</feature>
<evidence type="ECO:0000313" key="2">
    <source>
        <dbReference type="EMBL" id="GAA1094090.1"/>
    </source>
</evidence>
<sequence>MAVAAAALVGCAEEDSAPAASGRPSTGGLLDCYARFAPAEDCDADTVVNQFDRYPAADDRSFDFDGDGIADFLDTFYGDNDADADGDGLVNGFDAQPYAAPPGGVAVQPPATISRDQLSRQLLLDQLGRKFTAELVGPEPDRDYDGIPDDVDTTPTQFTNDRDGDGDQDFYDPEPGDPYVDSRNDPYDPRNDEYWED</sequence>
<evidence type="ECO:0008006" key="4">
    <source>
        <dbReference type="Google" id="ProtNLM"/>
    </source>
</evidence>
<reference evidence="2 3" key="1">
    <citation type="journal article" date="2019" name="Int. J. Syst. Evol. Microbiol.">
        <title>The Global Catalogue of Microorganisms (GCM) 10K type strain sequencing project: providing services to taxonomists for standard genome sequencing and annotation.</title>
        <authorList>
            <consortium name="The Broad Institute Genomics Platform"/>
            <consortium name="The Broad Institute Genome Sequencing Center for Infectious Disease"/>
            <person name="Wu L."/>
            <person name="Ma J."/>
        </authorList>
    </citation>
    <scope>NUCLEOTIDE SEQUENCE [LARGE SCALE GENOMIC DNA]</scope>
    <source>
        <strain evidence="2 3">JCM 13008</strain>
    </source>
</reference>
<dbReference type="Proteomes" id="UP001501581">
    <property type="component" value="Unassembled WGS sequence"/>
</dbReference>
<accession>A0ABN1TNR1</accession>
<organism evidence="2 3">
    <name type="scientific">Nocardioides dubius</name>
    <dbReference type="NCBI Taxonomy" id="317019"/>
    <lineage>
        <taxon>Bacteria</taxon>
        <taxon>Bacillati</taxon>
        <taxon>Actinomycetota</taxon>
        <taxon>Actinomycetes</taxon>
        <taxon>Propionibacteriales</taxon>
        <taxon>Nocardioidaceae</taxon>
        <taxon>Nocardioides</taxon>
    </lineage>
</organism>
<dbReference type="EMBL" id="BAAALG010000002">
    <property type="protein sequence ID" value="GAA1094090.1"/>
    <property type="molecule type" value="Genomic_DNA"/>
</dbReference>
<proteinExistence type="predicted"/>
<name>A0ABN1TNR1_9ACTN</name>
<comment type="caution">
    <text evidence="2">The sequence shown here is derived from an EMBL/GenBank/DDBJ whole genome shotgun (WGS) entry which is preliminary data.</text>
</comment>
<gene>
    <name evidence="2" type="ORF">GCM10009668_07170</name>
</gene>
<feature type="compositionally biased region" description="Acidic residues" evidence="1">
    <location>
        <begin position="166"/>
        <end position="175"/>
    </location>
</feature>
<feature type="region of interest" description="Disordered" evidence="1">
    <location>
        <begin position="135"/>
        <end position="197"/>
    </location>
</feature>
<dbReference type="InterPro" id="IPR028974">
    <property type="entry name" value="TSP_type-3_rpt"/>
</dbReference>
<dbReference type="Gene3D" id="4.10.1080.10">
    <property type="entry name" value="TSP type-3 repeat"/>
    <property type="match status" value="1"/>
</dbReference>
<evidence type="ECO:0000313" key="3">
    <source>
        <dbReference type="Proteomes" id="UP001501581"/>
    </source>
</evidence>
<evidence type="ECO:0000256" key="1">
    <source>
        <dbReference type="SAM" id="MobiDB-lite"/>
    </source>
</evidence>
<keyword evidence="3" id="KW-1185">Reference proteome</keyword>